<proteinExistence type="predicted"/>
<name>A0A146Q1Z3_FUNHE</name>
<dbReference type="AlphaFoldDB" id="A0A146Q1Z3"/>
<sequence>MSLTLALLSKTPASSAFRQYYETECSKDDLVFLVQASSTEVDVLRRGSSRLEECMSSQFYDWTRTLRMNVALHEFDFVIACGVCERDTNGDMHLVSKISQAVSSFPHKSADSVFWSPIHFVSNDPDDGRVGCIRMSKGQVLAVELVGLASDGACFPLFLGSVNHDKVALASSSATAQRPSSLYAGRVPVGQQLPRIIRMRGPEGRGVAELAIFGEERRRSSLAQMFNRLDSVNVAACKIVSVSIATDAVIEAFLNARGRSVLYENPGDLVLRSCTPE</sequence>
<dbReference type="PANTHER" id="PTHR21477">
    <property type="entry name" value="ZGC:172139"/>
    <property type="match status" value="1"/>
</dbReference>
<dbReference type="InterPro" id="IPR019141">
    <property type="entry name" value="DUF2045"/>
</dbReference>
<reference evidence="1" key="1">
    <citation type="submission" date="2015-01" db="EMBL/GenBank/DDBJ databases">
        <title>EvidentialGene: Evidence-directed Construction of Complete mRNA Transcriptomes without Genomes.</title>
        <authorList>
            <person name="Gilbert D.G."/>
        </authorList>
    </citation>
    <scope>NUCLEOTIDE SEQUENCE</scope>
</reference>
<dbReference type="EMBL" id="GCES01120652">
    <property type="protein sequence ID" value="JAQ65670.1"/>
    <property type="molecule type" value="Transcribed_RNA"/>
</dbReference>
<dbReference type="PANTHER" id="PTHR21477:SF13">
    <property type="entry name" value="KIAA0930"/>
    <property type="match status" value="1"/>
</dbReference>
<dbReference type="EMBL" id="GCES01136181">
    <property type="protein sequence ID" value="JAQ50141.1"/>
    <property type="molecule type" value="Transcribed_RNA"/>
</dbReference>
<evidence type="ECO:0000313" key="1">
    <source>
        <dbReference type="EMBL" id="JAQ50141.1"/>
    </source>
</evidence>
<accession>A0A146Q1Z3</accession>
<protein>
    <submittedName>
        <fullName evidence="1">Uncharacterized protein</fullName>
    </submittedName>
</protein>
<organism evidence="1">
    <name type="scientific">Fundulus heteroclitus</name>
    <name type="common">Killifish</name>
    <name type="synonym">Mummichog</name>
    <dbReference type="NCBI Taxonomy" id="8078"/>
    <lineage>
        <taxon>Eukaryota</taxon>
        <taxon>Metazoa</taxon>
        <taxon>Chordata</taxon>
        <taxon>Craniata</taxon>
        <taxon>Vertebrata</taxon>
        <taxon>Euteleostomi</taxon>
        <taxon>Actinopterygii</taxon>
        <taxon>Neopterygii</taxon>
        <taxon>Teleostei</taxon>
        <taxon>Neoteleostei</taxon>
        <taxon>Acanthomorphata</taxon>
        <taxon>Ovalentaria</taxon>
        <taxon>Atherinomorphae</taxon>
        <taxon>Cyprinodontiformes</taxon>
        <taxon>Fundulidae</taxon>
        <taxon>Fundulus</taxon>
    </lineage>
</organism>
<dbReference type="Pfam" id="PF09741">
    <property type="entry name" value="DUF2045"/>
    <property type="match status" value="1"/>
</dbReference>